<evidence type="ECO:0000256" key="1">
    <source>
        <dbReference type="SAM" id="Phobius"/>
    </source>
</evidence>
<sequence length="106" mass="12008">MNILMIISVSFVLLFSVIIVIVSKYWLRGRFAAIWSALLWFPYCVLFVYICTRLFPITNQGDVPPPGTGFIVMGGLILYPFYIMILSMLSIAFFKTKKSIGQNTVA</sequence>
<keyword evidence="3" id="KW-1185">Reference proteome</keyword>
<name>A0A5Q2TKF9_9BACI</name>
<evidence type="ECO:0000313" key="3">
    <source>
        <dbReference type="Proteomes" id="UP000339690"/>
    </source>
</evidence>
<dbReference type="AlphaFoldDB" id="A0A5Q2TKF9"/>
<protein>
    <submittedName>
        <fullName evidence="2">Uncharacterized protein</fullName>
    </submittedName>
</protein>
<keyword evidence="1" id="KW-0472">Membrane</keyword>
<dbReference type="RefSeq" id="WP_153791692.1">
    <property type="nucleotide sequence ID" value="NZ_CP045915.1"/>
</dbReference>
<proteinExistence type="predicted"/>
<feature type="transmembrane region" description="Helical" evidence="1">
    <location>
        <begin position="6"/>
        <end position="27"/>
    </location>
</feature>
<dbReference type="EMBL" id="CP045915">
    <property type="protein sequence ID" value="QGH35236.1"/>
    <property type="molecule type" value="Genomic_DNA"/>
</dbReference>
<reference evidence="2 3" key="1">
    <citation type="submission" date="2019-11" db="EMBL/GenBank/DDBJ databases">
        <title>Gracilibacillus salitolerans sp. nov., a moderate halophile isolated from a saline soil in northwest China.</title>
        <authorList>
            <person name="Gan L."/>
        </authorList>
    </citation>
    <scope>NUCLEOTIDE SEQUENCE [LARGE SCALE GENOMIC DNA]</scope>
    <source>
        <strain evidence="2 3">SCU50</strain>
    </source>
</reference>
<dbReference type="KEGG" id="grc:GI584_14785"/>
<dbReference type="Proteomes" id="UP000339690">
    <property type="component" value="Chromosome"/>
</dbReference>
<keyword evidence="1" id="KW-0812">Transmembrane</keyword>
<feature type="transmembrane region" description="Helical" evidence="1">
    <location>
        <begin position="70"/>
        <end position="94"/>
    </location>
</feature>
<evidence type="ECO:0000313" key="2">
    <source>
        <dbReference type="EMBL" id="QGH35236.1"/>
    </source>
</evidence>
<keyword evidence="1" id="KW-1133">Transmembrane helix</keyword>
<accession>A0A5Q2TKF9</accession>
<organism evidence="2 3">
    <name type="scientific">Gracilibacillus salitolerans</name>
    <dbReference type="NCBI Taxonomy" id="2663022"/>
    <lineage>
        <taxon>Bacteria</taxon>
        <taxon>Bacillati</taxon>
        <taxon>Bacillota</taxon>
        <taxon>Bacilli</taxon>
        <taxon>Bacillales</taxon>
        <taxon>Bacillaceae</taxon>
        <taxon>Gracilibacillus</taxon>
    </lineage>
</organism>
<feature type="transmembrane region" description="Helical" evidence="1">
    <location>
        <begin position="32"/>
        <end position="50"/>
    </location>
</feature>
<gene>
    <name evidence="2" type="ORF">GI584_14785</name>
</gene>